<dbReference type="SMART" id="SM00710">
    <property type="entry name" value="PbH1"/>
    <property type="match status" value="9"/>
</dbReference>
<feature type="domain" description="DUF11" evidence="2">
    <location>
        <begin position="1015"/>
        <end position="1119"/>
    </location>
</feature>
<dbReference type="Pfam" id="PF13229">
    <property type="entry name" value="Beta_helix"/>
    <property type="match status" value="1"/>
</dbReference>
<keyword evidence="5" id="KW-1185">Reference proteome</keyword>
<dbReference type="InterPro" id="IPR022441">
    <property type="entry name" value="Para_beta_helix_rpt-2"/>
</dbReference>
<dbReference type="AlphaFoldDB" id="A0A2T0SW74"/>
<gene>
    <name evidence="4" type="ORF">CLV58_110141</name>
</gene>
<dbReference type="InterPro" id="IPR006626">
    <property type="entry name" value="PbH1"/>
</dbReference>
<evidence type="ECO:0000259" key="3">
    <source>
        <dbReference type="Pfam" id="PF13229"/>
    </source>
</evidence>
<dbReference type="Gene3D" id="2.160.20.10">
    <property type="entry name" value="Single-stranded right-handed beta-helix, Pectin lyase-like"/>
    <property type="match status" value="2"/>
</dbReference>
<evidence type="ECO:0000313" key="4">
    <source>
        <dbReference type="EMBL" id="PRY37671.1"/>
    </source>
</evidence>
<dbReference type="PANTHER" id="PTHR36453">
    <property type="entry name" value="SECRETED PROTEIN-RELATED"/>
    <property type="match status" value="1"/>
</dbReference>
<dbReference type="Proteomes" id="UP000238375">
    <property type="component" value="Unassembled WGS sequence"/>
</dbReference>
<dbReference type="SUPFAM" id="SSF51126">
    <property type="entry name" value="Pectin lyase-like"/>
    <property type="match status" value="1"/>
</dbReference>
<name>A0A2T0SW74_9BACT</name>
<accession>A0A2T0SW74</accession>
<comment type="caution">
    <text evidence="4">The sequence shown here is derived from an EMBL/GenBank/DDBJ whole genome shotgun (WGS) entry which is preliminary data.</text>
</comment>
<dbReference type="OrthoDB" id="976933at2"/>
<feature type="region of interest" description="Disordered" evidence="1">
    <location>
        <begin position="953"/>
        <end position="972"/>
    </location>
</feature>
<dbReference type="InterPro" id="IPR011050">
    <property type="entry name" value="Pectin_lyase_fold/virulence"/>
</dbReference>
<dbReference type="NCBIfam" id="TIGR03804">
    <property type="entry name" value="para_beta_helix"/>
    <property type="match status" value="1"/>
</dbReference>
<dbReference type="InterPro" id="IPR039448">
    <property type="entry name" value="Beta_helix"/>
</dbReference>
<dbReference type="GO" id="GO:0016829">
    <property type="term" value="F:lyase activity"/>
    <property type="evidence" value="ECO:0007669"/>
    <property type="project" value="UniProtKB-KW"/>
</dbReference>
<evidence type="ECO:0000313" key="5">
    <source>
        <dbReference type="Proteomes" id="UP000238375"/>
    </source>
</evidence>
<feature type="compositionally biased region" description="Low complexity" evidence="1">
    <location>
        <begin position="953"/>
        <end position="965"/>
    </location>
</feature>
<sequence length="1139" mass="122372">MGLFTTQFCRIHSATIRRRLSAPLFVYLLLIRSLLLTGTCTAQTTYYIANSGNDANSGQSPDAPFLTLTKLNTLTLRPGDAVLFRRGDTFRGTLTIRQAGTTNAPIRIDAYGTGQRPTLSGSLPLTGWVQMGTNKWQAACPDCGSRVTGLFANNIALPLGRYPNLTDTNKGYLTVQAHSGKTQLTSQQALTTNWVGAEVVVRPVQWILDRAPITSQNGNTLSLTNNTNYTLADGWGYFIQNHPATLDQNGEWYYDATSKTVQLYQTQQPVSNALTATAYDEAVLISSSYVTVQNLHITQARKTNLRAVNATGLTLTELYVSNAGEDGILLEGNGSNAVIQNSQLYNINNNGITSAPYQNVTIRRNTIRNVGVLAGRGRSGDGQSVGILSNGSGGLVLEDNVLDSLGFNGICFVNNALVQRNIISNFCLTKSDGGGIYVWNGNKLAMNNNRILSNIVYGGMGAPEGTPGGAYSGANGIYLDDCTYNIETKSNTVFGCAGIGIYLHATNTTITSDNTSIDNDEAQFRISHNNNVCPARNNTVQNNLFIGKTASQLVAAYESTMDDLSSYGTFTKNTYARPFDDLVKIRAVKGVNGSIIGNDLSLSEWQAQSGQDASSVNSPVLYRNYTVTKLGNVRLNQTFDVNNGDWSTWGPNNNTQVVQDKSGKLDGNSLRIGFTSASNQRDSYLFAFVNVGAVTKGKNYLLQFDAIGSGAGQKLPFYLRQRDAGYRDVSNRKTIWVGPDRQHVEMAFTATDSEANTLLVTQLMENGQTVWFDNVNLREAELTVASPADSIHLAYNPTSRDSLIQLSNIYRNRTITTALQANATTNQNTDGTIQVSPFSSVVLMRNTSLLTGPASIDLSLTLRTMSRAVRLNDKQTVLVTLRNEDSSPMNGRVQWTCRLPANLAVASAPGLLYQDGLLTGSAYHLDAGSDTTFVFTVSPQQAGLYRLAAQISSAPLPDPDSSPNSGTADGEDDAAQIDMRTIEPADVIYASANPNQIPLPPVITNQPVPNSTYTDLSLAGVISQPVAAVGDVISISLTVANTGGSASGPVQLRYQLPTGAQFVDGANWASSGSVVSTSLASISVGSQQTVWFRVKISQPGTWTGNAEISGCQTPDIDSTPGNGFTNGEDDQTQLLFRTR</sequence>
<evidence type="ECO:0000259" key="2">
    <source>
        <dbReference type="Pfam" id="PF01345"/>
    </source>
</evidence>
<reference evidence="4 5" key="1">
    <citation type="submission" date="2018-03" db="EMBL/GenBank/DDBJ databases">
        <title>Genomic Encyclopedia of Archaeal and Bacterial Type Strains, Phase II (KMG-II): from individual species to whole genera.</title>
        <authorList>
            <person name="Goeker M."/>
        </authorList>
    </citation>
    <scope>NUCLEOTIDE SEQUENCE [LARGE SCALE GENOMIC DNA]</scope>
    <source>
        <strain evidence="4 5">DSM 28354</strain>
    </source>
</reference>
<dbReference type="Gene3D" id="2.60.40.10">
    <property type="entry name" value="Immunoglobulins"/>
    <property type="match status" value="1"/>
</dbReference>
<proteinExistence type="predicted"/>
<dbReference type="InterPro" id="IPR013783">
    <property type="entry name" value="Ig-like_fold"/>
</dbReference>
<dbReference type="InterPro" id="IPR008979">
    <property type="entry name" value="Galactose-bd-like_sf"/>
</dbReference>
<feature type="domain" description="Right handed beta helix" evidence="3">
    <location>
        <begin position="359"/>
        <end position="544"/>
    </location>
</feature>
<dbReference type="InterPro" id="IPR001434">
    <property type="entry name" value="OmcB-like_DUF11"/>
</dbReference>
<dbReference type="InterPro" id="IPR012334">
    <property type="entry name" value="Pectin_lyas_fold"/>
</dbReference>
<evidence type="ECO:0000256" key="1">
    <source>
        <dbReference type="SAM" id="MobiDB-lite"/>
    </source>
</evidence>
<dbReference type="Pfam" id="PF01345">
    <property type="entry name" value="DUF11"/>
    <property type="match status" value="1"/>
</dbReference>
<keyword evidence="4" id="KW-0456">Lyase</keyword>
<dbReference type="RefSeq" id="WP_106138391.1">
    <property type="nucleotide sequence ID" value="NZ_PVTE01000010.1"/>
</dbReference>
<dbReference type="SUPFAM" id="SSF49785">
    <property type="entry name" value="Galactose-binding domain-like"/>
    <property type="match status" value="1"/>
</dbReference>
<dbReference type="PANTHER" id="PTHR36453:SF1">
    <property type="entry name" value="RIGHT HANDED BETA HELIX DOMAIN-CONTAINING PROTEIN"/>
    <property type="match status" value="1"/>
</dbReference>
<protein>
    <submittedName>
        <fullName evidence="4">Parallel beta helix pectate lyase-like protein</fullName>
    </submittedName>
</protein>
<dbReference type="EMBL" id="PVTE01000010">
    <property type="protein sequence ID" value="PRY37671.1"/>
    <property type="molecule type" value="Genomic_DNA"/>
</dbReference>
<organism evidence="4 5">
    <name type="scientific">Spirosoma oryzae</name>
    <dbReference type="NCBI Taxonomy" id="1469603"/>
    <lineage>
        <taxon>Bacteria</taxon>
        <taxon>Pseudomonadati</taxon>
        <taxon>Bacteroidota</taxon>
        <taxon>Cytophagia</taxon>
        <taxon>Cytophagales</taxon>
        <taxon>Cytophagaceae</taxon>
        <taxon>Spirosoma</taxon>
    </lineage>
</organism>
<dbReference type="Gene3D" id="2.60.120.260">
    <property type="entry name" value="Galactose-binding domain-like"/>
    <property type="match status" value="1"/>
</dbReference>